<evidence type="ECO:0000259" key="1">
    <source>
        <dbReference type="Pfam" id="PF09664"/>
    </source>
</evidence>
<dbReference type="EMBL" id="MWMH01000003">
    <property type="protein sequence ID" value="OOP73229.1"/>
    <property type="molecule type" value="Genomic_DNA"/>
</dbReference>
<evidence type="ECO:0000259" key="2">
    <source>
        <dbReference type="Pfam" id="PF11796"/>
    </source>
</evidence>
<evidence type="ECO:0008006" key="5">
    <source>
        <dbReference type="Google" id="ProtNLM"/>
    </source>
</evidence>
<proteinExistence type="predicted"/>
<reference evidence="3 4" key="1">
    <citation type="submission" date="2017-02" db="EMBL/GenBank/DDBJ databases">
        <title>Genome sequence of Clostridium beijerinckii Br21.</title>
        <authorList>
            <person name="Fonseca B.C."/>
            <person name="Guazzaroni M.E."/>
            <person name="Riano-Pachon D.M."/>
            <person name="Reginatto V."/>
        </authorList>
    </citation>
    <scope>NUCLEOTIDE SEQUENCE [LARGE SCALE GENOMIC DNA]</scope>
    <source>
        <strain evidence="3 4">Br21</strain>
    </source>
</reference>
<dbReference type="InterPro" id="IPR024465">
    <property type="entry name" value="DUF2399"/>
</dbReference>
<gene>
    <name evidence="3" type="ORF">CBEIBR21_09350</name>
</gene>
<dbReference type="Proteomes" id="UP000190959">
    <property type="component" value="Unassembled WGS sequence"/>
</dbReference>
<comment type="caution">
    <text evidence="3">The sequence shown here is derived from an EMBL/GenBank/DDBJ whole genome shotgun (WGS) entry which is preliminary data.</text>
</comment>
<dbReference type="AlphaFoldDB" id="A0A1S9N6N1"/>
<dbReference type="Pfam" id="PF09664">
    <property type="entry name" value="DUF2399"/>
    <property type="match status" value="1"/>
</dbReference>
<dbReference type="RefSeq" id="WP_078115376.1">
    <property type="nucleotide sequence ID" value="NZ_CP144906.1"/>
</dbReference>
<dbReference type="InterPro" id="IPR024466">
    <property type="entry name" value="CHP02679_N"/>
</dbReference>
<name>A0A1S9N6N1_CLOBE</name>
<dbReference type="CDD" id="cd00188">
    <property type="entry name" value="TOPRIM"/>
    <property type="match status" value="1"/>
</dbReference>
<evidence type="ECO:0000313" key="4">
    <source>
        <dbReference type="Proteomes" id="UP000190959"/>
    </source>
</evidence>
<organism evidence="3 4">
    <name type="scientific">Clostridium beijerinckii</name>
    <name type="common">Clostridium MP</name>
    <dbReference type="NCBI Taxonomy" id="1520"/>
    <lineage>
        <taxon>Bacteria</taxon>
        <taxon>Bacillati</taxon>
        <taxon>Bacillota</taxon>
        <taxon>Clostridia</taxon>
        <taxon>Eubacteriales</taxon>
        <taxon>Clostridiaceae</taxon>
        <taxon>Clostridium</taxon>
    </lineage>
</organism>
<feature type="domain" description="Conserved hypothetical protein CHP02679 N terminus" evidence="2">
    <location>
        <begin position="32"/>
        <end position="248"/>
    </location>
</feature>
<evidence type="ECO:0000313" key="3">
    <source>
        <dbReference type="EMBL" id="OOP73229.1"/>
    </source>
</evidence>
<dbReference type="Pfam" id="PF11796">
    <property type="entry name" value="DUF3323"/>
    <property type="match status" value="1"/>
</dbReference>
<accession>A0A1S9N6N1</accession>
<protein>
    <recommendedName>
        <fullName evidence="5">DUF2399 domain-containing protein</fullName>
    </recommendedName>
</protein>
<sequence length="423" mass="49167">MEEALALINSNKMYKVIFKEVYNKFKKYGKITGSFVIKSKSEEDTYVLMNFDQNVLYDGKAKIKCALVEELFIKKLKGYSFIELMEKVIGSELKSNKELRETEKNSINDFFETIINKSQNGRGKDWFRYLEENKARGYNTVIRKYKEYKENNTLNILLNELILVNDSLSKLPYTYSSKENISVFAAQMTKNPHFFDLDTYTGKLLIHGINFILNKKGAEALEEINELYYNVGILKDEISNHTTVFGLNAFDEDGSEIKPIKLFNEWKEPLQLSISNLLKIKCIKAENDEVYIFENPSVFSSVSKQIKSKASLMCTSGQLNLSSYIIIDKIADLKTIYYAGDFDPEGLLIADKIKQKYKDKVKFMLYDRSIYEKIKSLEPINQKRLAILENLKSEELMDIKEAINKEQRAAYQELLIDEYIKFI</sequence>
<feature type="domain" description="DUF2399" evidence="1">
    <location>
        <begin position="272"/>
        <end position="418"/>
    </location>
</feature>